<proteinExistence type="inferred from homology"/>
<dbReference type="GO" id="GO:0005737">
    <property type="term" value="C:cytoplasm"/>
    <property type="evidence" value="ECO:0007669"/>
    <property type="project" value="TreeGrafter"/>
</dbReference>
<dbReference type="SUPFAM" id="SSF48264">
    <property type="entry name" value="Cytochrome P450"/>
    <property type="match status" value="1"/>
</dbReference>
<dbReference type="Gene3D" id="1.10.630.10">
    <property type="entry name" value="Cytochrome P450"/>
    <property type="match status" value="1"/>
</dbReference>
<sequence length="125" mass="13929">MAVPLWCVAAAVLAVFIYYIEKVRRTLPPGPIPFPLLGNIPHFAIGALQGKSNVDVMTEWKHKYGGVYTMWIGPTPMVLVCDFKTATDAFIKTGDAHAGRAKTFVFQKVRGMPYHRASQDSTFRE</sequence>
<evidence type="ECO:0000256" key="3">
    <source>
        <dbReference type="ARBA" id="ARBA00023004"/>
    </source>
</evidence>
<keyword evidence="5" id="KW-1185">Reference proteome</keyword>
<organism evidence="5 6">
    <name type="scientific">Steinernema glaseri</name>
    <dbReference type="NCBI Taxonomy" id="37863"/>
    <lineage>
        <taxon>Eukaryota</taxon>
        <taxon>Metazoa</taxon>
        <taxon>Ecdysozoa</taxon>
        <taxon>Nematoda</taxon>
        <taxon>Chromadorea</taxon>
        <taxon>Rhabditida</taxon>
        <taxon>Tylenchina</taxon>
        <taxon>Panagrolaimomorpha</taxon>
        <taxon>Strongyloidoidea</taxon>
        <taxon>Steinernematidae</taxon>
        <taxon>Steinernema</taxon>
    </lineage>
</organism>
<dbReference type="PANTHER" id="PTHR24300">
    <property type="entry name" value="CYTOCHROME P450 508A4-RELATED"/>
    <property type="match status" value="1"/>
</dbReference>
<evidence type="ECO:0000313" key="6">
    <source>
        <dbReference type="WBParaSite" id="L893_g29325.t1"/>
    </source>
</evidence>
<evidence type="ECO:0000313" key="5">
    <source>
        <dbReference type="Proteomes" id="UP000095287"/>
    </source>
</evidence>
<keyword evidence="4" id="KW-0503">Monooxygenase</keyword>
<evidence type="ECO:0000256" key="2">
    <source>
        <dbReference type="ARBA" id="ARBA00022723"/>
    </source>
</evidence>
<dbReference type="InterPro" id="IPR001128">
    <property type="entry name" value="Cyt_P450"/>
</dbReference>
<reference evidence="6" key="1">
    <citation type="submission" date="2016-11" db="UniProtKB">
        <authorList>
            <consortium name="WormBaseParasite"/>
        </authorList>
    </citation>
    <scope>IDENTIFICATION</scope>
</reference>
<dbReference type="PANTHER" id="PTHR24300:SF375">
    <property type="entry name" value="CYTOCHROME P450 FAMILY"/>
    <property type="match status" value="1"/>
</dbReference>
<keyword evidence="4" id="KW-0560">Oxidoreductase</keyword>
<dbReference type="InterPro" id="IPR036396">
    <property type="entry name" value="Cyt_P450_sf"/>
</dbReference>
<evidence type="ECO:0000256" key="4">
    <source>
        <dbReference type="ARBA" id="ARBA00023033"/>
    </source>
</evidence>
<protein>
    <submittedName>
        <fullName evidence="6">Cytochrome P450</fullName>
    </submittedName>
</protein>
<dbReference type="GO" id="GO:0006082">
    <property type="term" value="P:organic acid metabolic process"/>
    <property type="evidence" value="ECO:0007669"/>
    <property type="project" value="TreeGrafter"/>
</dbReference>
<keyword evidence="2" id="KW-0479">Metal-binding</keyword>
<keyword evidence="3" id="KW-0408">Iron</keyword>
<dbReference type="AlphaFoldDB" id="A0A1I7ZTC1"/>
<dbReference type="InterPro" id="IPR050182">
    <property type="entry name" value="Cytochrome_P450_fam2"/>
</dbReference>
<dbReference type="PRINTS" id="PR00463">
    <property type="entry name" value="EP450I"/>
</dbReference>
<comment type="similarity">
    <text evidence="1">Belongs to the cytochrome P450 family.</text>
</comment>
<dbReference type="GO" id="GO:0020037">
    <property type="term" value="F:heme binding"/>
    <property type="evidence" value="ECO:0007669"/>
    <property type="project" value="InterPro"/>
</dbReference>
<dbReference type="GO" id="GO:0005506">
    <property type="term" value="F:iron ion binding"/>
    <property type="evidence" value="ECO:0007669"/>
    <property type="project" value="InterPro"/>
</dbReference>
<dbReference type="GO" id="GO:0006805">
    <property type="term" value="P:xenobiotic metabolic process"/>
    <property type="evidence" value="ECO:0007669"/>
    <property type="project" value="TreeGrafter"/>
</dbReference>
<dbReference type="GO" id="GO:0016712">
    <property type="term" value="F:oxidoreductase activity, acting on paired donors, with incorporation or reduction of molecular oxygen, reduced flavin or flavoprotein as one donor, and incorporation of one atom of oxygen"/>
    <property type="evidence" value="ECO:0007669"/>
    <property type="project" value="TreeGrafter"/>
</dbReference>
<evidence type="ECO:0000256" key="1">
    <source>
        <dbReference type="ARBA" id="ARBA00010617"/>
    </source>
</evidence>
<dbReference type="InterPro" id="IPR002401">
    <property type="entry name" value="Cyt_P450_E_grp-I"/>
</dbReference>
<dbReference type="WBParaSite" id="L893_g29325.t1">
    <property type="protein sequence ID" value="L893_g29325.t1"/>
    <property type="gene ID" value="L893_g29325"/>
</dbReference>
<accession>A0A1I7ZTC1</accession>
<dbReference type="Pfam" id="PF00067">
    <property type="entry name" value="p450"/>
    <property type="match status" value="1"/>
</dbReference>
<name>A0A1I7ZTC1_9BILA</name>
<dbReference type="Proteomes" id="UP000095287">
    <property type="component" value="Unplaced"/>
</dbReference>